<proteinExistence type="predicted"/>
<evidence type="ECO:0000256" key="2">
    <source>
        <dbReference type="PROSITE-ProRule" id="PRU00708"/>
    </source>
</evidence>
<feature type="repeat" description="PPR" evidence="2">
    <location>
        <begin position="271"/>
        <end position="305"/>
    </location>
</feature>
<name>A0A9P1CCQ7_9DINO</name>
<feature type="repeat" description="PPR" evidence="2">
    <location>
        <begin position="100"/>
        <end position="134"/>
    </location>
</feature>
<evidence type="ECO:0000313" key="4">
    <source>
        <dbReference type="EMBL" id="CAI3989125.1"/>
    </source>
</evidence>
<dbReference type="AlphaFoldDB" id="A0A9P1CCQ7"/>
<organism evidence="4">
    <name type="scientific">Cladocopium goreaui</name>
    <dbReference type="NCBI Taxonomy" id="2562237"/>
    <lineage>
        <taxon>Eukaryota</taxon>
        <taxon>Sar</taxon>
        <taxon>Alveolata</taxon>
        <taxon>Dinophyceae</taxon>
        <taxon>Suessiales</taxon>
        <taxon>Symbiodiniaceae</taxon>
        <taxon>Cladocopium</taxon>
    </lineage>
</organism>
<reference evidence="5 6" key="2">
    <citation type="submission" date="2024-05" db="EMBL/GenBank/DDBJ databases">
        <authorList>
            <person name="Chen Y."/>
            <person name="Shah S."/>
            <person name="Dougan E. K."/>
            <person name="Thang M."/>
            <person name="Chan C."/>
        </authorList>
    </citation>
    <scope>NUCLEOTIDE SEQUENCE [LARGE SCALE GENOMIC DNA]</scope>
</reference>
<sequence length="524" mass="58323">MTLAELNKAAESANLTEARRHFQQLLADPKTSSKTVVWNTLLKAHANAGDLVGAERCFREMEQKGVRTNEKTYGKLVEAAAKAAEPDRAETWLQCLGSDSPVPYNTMIDACAKANDTQRAVKWLQQMKELQLRPSGIAYHALINAFAQAGDLRGALVWLREASELGAEGGEATFLALLMGCARSARPDLAKEWIQEMKAQGLTPSIKCYSAALGSARSAQQAAQWLREMRESHTELDTEGYTVLIHGCAERGELQEAEKWMQEALTSKKSDLQCFATMVNAYARATAVEGADRWLSVMEKEHLRPNEVIYGSLISSSRDAQLAERLLQRMRDSKLVPNVVNYTAVLTAYGRRGDFHKATELLEEMRQAEVVPNIISWNALLDSFVKGDGNATRCLNEMVQTKMEPNVVSFTSMIDYHSRRADPEAAELWLLRMRSLHLRPSAVTFTAVLKGYAKTGQVDEAAKVLRRMALSQLPLDVVAWTGLLSACAAAKRWDVALCALRWMRQLQVSPNQITHQALKRMGLR</sequence>
<comment type="caution">
    <text evidence="4">The sequence shown here is derived from an EMBL/GenBank/DDBJ whole genome shotgun (WGS) entry which is preliminary data.</text>
</comment>
<dbReference type="Pfam" id="PF13041">
    <property type="entry name" value="PPR_2"/>
    <property type="match status" value="2"/>
</dbReference>
<dbReference type="InterPro" id="IPR051240">
    <property type="entry name" value="Mito_RNA-Proc/Resp"/>
</dbReference>
<dbReference type="Pfam" id="PF17177">
    <property type="entry name" value="PPR_long"/>
    <property type="match status" value="1"/>
</dbReference>
<dbReference type="Pfam" id="PF13812">
    <property type="entry name" value="PPR_3"/>
    <property type="match status" value="2"/>
</dbReference>
<reference evidence="4" key="1">
    <citation type="submission" date="2022-10" db="EMBL/GenBank/DDBJ databases">
        <authorList>
            <person name="Chen Y."/>
            <person name="Dougan E. K."/>
            <person name="Chan C."/>
            <person name="Rhodes N."/>
            <person name="Thang M."/>
        </authorList>
    </citation>
    <scope>NUCLEOTIDE SEQUENCE</scope>
</reference>
<protein>
    <submittedName>
        <fullName evidence="5">Pentacotripeptide-repeat region of PRORP domain-containing protein</fullName>
    </submittedName>
</protein>
<dbReference type="Proteomes" id="UP001152797">
    <property type="component" value="Unassembled WGS sequence"/>
</dbReference>
<evidence type="ECO:0000313" key="5">
    <source>
        <dbReference type="EMBL" id="CAL4776437.1"/>
    </source>
</evidence>
<dbReference type="InterPro" id="IPR002885">
    <property type="entry name" value="PPR_rpt"/>
</dbReference>
<dbReference type="OrthoDB" id="185373at2759"/>
<dbReference type="Gene3D" id="1.25.40.10">
    <property type="entry name" value="Tetratricopeptide repeat domain"/>
    <property type="match status" value="5"/>
</dbReference>
<feature type="repeat" description="PPR" evidence="2">
    <location>
        <begin position="406"/>
        <end position="440"/>
    </location>
</feature>
<accession>A0A9P1CCQ7</accession>
<dbReference type="InterPro" id="IPR011990">
    <property type="entry name" value="TPR-like_helical_dom_sf"/>
</dbReference>
<dbReference type="EMBL" id="CAMXCT010001335">
    <property type="protein sequence ID" value="CAI3989125.1"/>
    <property type="molecule type" value="Genomic_DNA"/>
</dbReference>
<dbReference type="SUPFAM" id="SSF81901">
    <property type="entry name" value="HCP-like"/>
    <property type="match status" value="1"/>
</dbReference>
<dbReference type="EMBL" id="CAMXCT030001335">
    <property type="protein sequence ID" value="CAL4776437.1"/>
    <property type="molecule type" value="Genomic_DNA"/>
</dbReference>
<evidence type="ECO:0000256" key="1">
    <source>
        <dbReference type="ARBA" id="ARBA00022737"/>
    </source>
</evidence>
<feature type="repeat" description="PPR" evidence="2">
    <location>
        <begin position="441"/>
        <end position="475"/>
    </location>
</feature>
<dbReference type="InterPro" id="IPR033443">
    <property type="entry name" value="PROP1-like_PPR_dom"/>
</dbReference>
<dbReference type="PROSITE" id="PS51375">
    <property type="entry name" value="PPR"/>
    <property type="match status" value="8"/>
</dbReference>
<feature type="repeat" description="PPR" evidence="2">
    <location>
        <begin position="476"/>
        <end position="510"/>
    </location>
</feature>
<feature type="repeat" description="PPR" evidence="2">
    <location>
        <begin position="34"/>
        <end position="68"/>
    </location>
</feature>
<dbReference type="NCBIfam" id="TIGR00756">
    <property type="entry name" value="PPR"/>
    <property type="match status" value="5"/>
</dbReference>
<dbReference type="PANTHER" id="PTHR47933:SF11">
    <property type="entry name" value="PENTATRICOPEPTIDE REPEAT-CONTAINING PROTEIN 2"/>
    <property type="match status" value="1"/>
</dbReference>
<keyword evidence="1" id="KW-0677">Repeat</keyword>
<keyword evidence="6" id="KW-1185">Reference proteome</keyword>
<feature type="repeat" description="PPR" evidence="2">
    <location>
        <begin position="338"/>
        <end position="372"/>
    </location>
</feature>
<gene>
    <name evidence="4" type="ORF">C1SCF055_LOCUS16219</name>
</gene>
<evidence type="ECO:0000313" key="6">
    <source>
        <dbReference type="Proteomes" id="UP001152797"/>
    </source>
</evidence>
<dbReference type="EMBL" id="CAMXCT020001335">
    <property type="protein sequence ID" value="CAL1142500.1"/>
    <property type="molecule type" value="Genomic_DNA"/>
</dbReference>
<dbReference type="PANTHER" id="PTHR47933">
    <property type="entry name" value="PENTATRICOPEPTIDE REPEAT-CONTAINING PROTEIN 1, MITOCHONDRIAL"/>
    <property type="match status" value="1"/>
</dbReference>
<evidence type="ECO:0000259" key="3">
    <source>
        <dbReference type="Pfam" id="PF17177"/>
    </source>
</evidence>
<feature type="repeat" description="PPR" evidence="2">
    <location>
        <begin position="170"/>
        <end position="204"/>
    </location>
</feature>
<feature type="domain" description="PROP1-like PPR" evidence="3">
    <location>
        <begin position="104"/>
        <end position="257"/>
    </location>
</feature>
<dbReference type="GO" id="GO:0003729">
    <property type="term" value="F:mRNA binding"/>
    <property type="evidence" value="ECO:0007669"/>
    <property type="project" value="TreeGrafter"/>
</dbReference>